<sequence>MRKNLLLIVVAVLLAATATATKKKVLFIGNSYTYTNNMPLMLQSLTTSLGDTLVYDESDPGGYTLQQHTVYANTITKIFSQQWDLVVIHEQSQMPAFPPSQVATDTYPYAARLDSMVHANDSCTQTMFMMTWGHANGDPMNCGSYPAICTYDGMQQRLRESYMEMALNNNAIVAPVGMAFKIMVDSAYTPWLFISDSSHPLVPGSYLESCVLYGSIFHKPTLNASYLSGLSTTDAHLLQRIADKVVFDSMDLWQQHGHYPYAGFTHSTSGSTVSYTSTSSVPSADSWSFGDMATDTAGNPSHIYTNNGTYTVSHTVSNSCFSETLTDTVHIGLTTIGVNNISGTIPGAIIAQGGGALRFALTLNANDKLELIDMKGVVVKAYSSATLPATDNLAPGIYVFRLYCNNGASISVGKVSVY</sequence>
<proteinExistence type="predicted"/>
<dbReference type="Gene3D" id="3.40.50.1110">
    <property type="entry name" value="SGNH hydrolase"/>
    <property type="match status" value="1"/>
</dbReference>
<dbReference type="PROSITE" id="PS50093">
    <property type="entry name" value="PKD"/>
    <property type="match status" value="1"/>
</dbReference>
<dbReference type="InterPro" id="IPR013783">
    <property type="entry name" value="Ig-like_fold"/>
</dbReference>
<dbReference type="CDD" id="cd00146">
    <property type="entry name" value="PKD"/>
    <property type="match status" value="1"/>
</dbReference>
<dbReference type="Pfam" id="PF18911">
    <property type="entry name" value="PKD_4"/>
    <property type="match status" value="1"/>
</dbReference>
<dbReference type="Proteomes" id="UP000239872">
    <property type="component" value="Unassembled WGS sequence"/>
</dbReference>
<dbReference type="EMBL" id="PPSL01000004">
    <property type="protein sequence ID" value="PQJ09970.1"/>
    <property type="molecule type" value="Genomic_DNA"/>
</dbReference>
<dbReference type="InterPro" id="IPR036514">
    <property type="entry name" value="SGNH_hydro_sf"/>
</dbReference>
<dbReference type="SUPFAM" id="SSF52266">
    <property type="entry name" value="SGNH hydrolase"/>
    <property type="match status" value="1"/>
</dbReference>
<gene>
    <name evidence="3" type="ORF">CJD36_014825</name>
</gene>
<dbReference type="RefSeq" id="WP_105039979.1">
    <property type="nucleotide sequence ID" value="NZ_PPSL01000004.1"/>
</dbReference>
<evidence type="ECO:0000313" key="4">
    <source>
        <dbReference type="Proteomes" id="UP000239872"/>
    </source>
</evidence>
<protein>
    <recommendedName>
        <fullName evidence="2">PKD domain-containing protein</fullName>
    </recommendedName>
</protein>
<feature type="chain" id="PRO_5015468336" description="PKD domain-containing protein" evidence="1">
    <location>
        <begin position="21"/>
        <end position="418"/>
    </location>
</feature>
<dbReference type="SUPFAM" id="SSF49299">
    <property type="entry name" value="PKD domain"/>
    <property type="match status" value="1"/>
</dbReference>
<organism evidence="3 4">
    <name type="scientific">Flavipsychrobacter stenotrophus</name>
    <dbReference type="NCBI Taxonomy" id="2077091"/>
    <lineage>
        <taxon>Bacteria</taxon>
        <taxon>Pseudomonadati</taxon>
        <taxon>Bacteroidota</taxon>
        <taxon>Chitinophagia</taxon>
        <taxon>Chitinophagales</taxon>
        <taxon>Chitinophagaceae</taxon>
        <taxon>Flavipsychrobacter</taxon>
    </lineage>
</organism>
<reference evidence="3 4" key="1">
    <citation type="submission" date="2018-01" db="EMBL/GenBank/DDBJ databases">
        <title>A novel member of the phylum Bacteroidetes isolated from glacier ice.</title>
        <authorList>
            <person name="Liu Q."/>
            <person name="Xin Y.-H."/>
        </authorList>
    </citation>
    <scope>NUCLEOTIDE SEQUENCE [LARGE SCALE GENOMIC DNA]</scope>
    <source>
        <strain evidence="3 4">RB1R16</strain>
    </source>
</reference>
<dbReference type="Gene3D" id="2.60.40.10">
    <property type="entry name" value="Immunoglobulins"/>
    <property type="match status" value="1"/>
</dbReference>
<accession>A0A2S7SSS9</accession>
<name>A0A2S7SSS9_9BACT</name>
<feature type="domain" description="PKD" evidence="2">
    <location>
        <begin position="277"/>
        <end position="331"/>
    </location>
</feature>
<dbReference type="InterPro" id="IPR035986">
    <property type="entry name" value="PKD_dom_sf"/>
</dbReference>
<dbReference type="GO" id="GO:0016788">
    <property type="term" value="F:hydrolase activity, acting on ester bonds"/>
    <property type="evidence" value="ECO:0007669"/>
    <property type="project" value="UniProtKB-ARBA"/>
</dbReference>
<keyword evidence="1" id="KW-0732">Signal</keyword>
<evidence type="ECO:0000256" key="1">
    <source>
        <dbReference type="SAM" id="SignalP"/>
    </source>
</evidence>
<evidence type="ECO:0000313" key="3">
    <source>
        <dbReference type="EMBL" id="PQJ09970.1"/>
    </source>
</evidence>
<evidence type="ECO:0000259" key="2">
    <source>
        <dbReference type="PROSITE" id="PS50093"/>
    </source>
</evidence>
<keyword evidence="4" id="KW-1185">Reference proteome</keyword>
<feature type="signal peptide" evidence="1">
    <location>
        <begin position="1"/>
        <end position="20"/>
    </location>
</feature>
<dbReference type="InterPro" id="IPR000601">
    <property type="entry name" value="PKD_dom"/>
</dbReference>
<comment type="caution">
    <text evidence="3">The sequence shown here is derived from an EMBL/GenBank/DDBJ whole genome shotgun (WGS) entry which is preliminary data.</text>
</comment>
<dbReference type="AlphaFoldDB" id="A0A2S7SSS9"/>
<dbReference type="OrthoDB" id="7443339at2"/>